<comment type="caution">
    <text evidence="1">The sequence shown here is derived from an EMBL/GenBank/DDBJ whole genome shotgun (WGS) entry which is preliminary data.</text>
</comment>
<name>A0ACC1AD86_9ROSI</name>
<dbReference type="EMBL" id="CM047907">
    <property type="protein sequence ID" value="KAJ0084381.1"/>
    <property type="molecule type" value="Genomic_DNA"/>
</dbReference>
<gene>
    <name evidence="1" type="ORF">Patl1_29881</name>
</gene>
<evidence type="ECO:0000313" key="2">
    <source>
        <dbReference type="Proteomes" id="UP001164250"/>
    </source>
</evidence>
<keyword evidence="2" id="KW-1185">Reference proteome</keyword>
<proteinExistence type="predicted"/>
<reference evidence="2" key="1">
    <citation type="journal article" date="2023" name="G3 (Bethesda)">
        <title>Genome assembly and association tests identify interacting loci associated with vigor, precocity, and sex in interspecific pistachio rootstocks.</title>
        <authorList>
            <person name="Palmer W."/>
            <person name="Jacygrad E."/>
            <person name="Sagayaradj S."/>
            <person name="Cavanaugh K."/>
            <person name="Han R."/>
            <person name="Bertier L."/>
            <person name="Beede B."/>
            <person name="Kafkas S."/>
            <person name="Golino D."/>
            <person name="Preece J."/>
            <person name="Michelmore R."/>
        </authorList>
    </citation>
    <scope>NUCLEOTIDE SEQUENCE [LARGE SCALE GENOMIC DNA]</scope>
</reference>
<dbReference type="Proteomes" id="UP001164250">
    <property type="component" value="Chromosome 11"/>
</dbReference>
<evidence type="ECO:0000313" key="1">
    <source>
        <dbReference type="EMBL" id="KAJ0084381.1"/>
    </source>
</evidence>
<sequence>MDLGGGRKRGRPDAALNGNGGMKKSKQGDRFCLWWIDGLSLVLLCE</sequence>
<protein>
    <submittedName>
        <fullName evidence="1">Uncharacterized protein</fullName>
    </submittedName>
</protein>
<organism evidence="1 2">
    <name type="scientific">Pistacia atlantica</name>
    <dbReference type="NCBI Taxonomy" id="434234"/>
    <lineage>
        <taxon>Eukaryota</taxon>
        <taxon>Viridiplantae</taxon>
        <taxon>Streptophyta</taxon>
        <taxon>Embryophyta</taxon>
        <taxon>Tracheophyta</taxon>
        <taxon>Spermatophyta</taxon>
        <taxon>Magnoliopsida</taxon>
        <taxon>eudicotyledons</taxon>
        <taxon>Gunneridae</taxon>
        <taxon>Pentapetalae</taxon>
        <taxon>rosids</taxon>
        <taxon>malvids</taxon>
        <taxon>Sapindales</taxon>
        <taxon>Anacardiaceae</taxon>
        <taxon>Pistacia</taxon>
    </lineage>
</organism>
<accession>A0ACC1AD86</accession>